<proteinExistence type="predicted"/>
<keyword evidence="1" id="KW-1133">Transmembrane helix</keyword>
<keyword evidence="3" id="KW-1185">Reference proteome</keyword>
<dbReference type="SUPFAM" id="SSF53474">
    <property type="entry name" value="alpha/beta-Hydrolases"/>
    <property type="match status" value="1"/>
</dbReference>
<accession>W0PIQ4</accession>
<feature type="transmembrane region" description="Helical" evidence="1">
    <location>
        <begin position="143"/>
        <end position="162"/>
    </location>
</feature>
<gene>
    <name evidence="2" type="ORF">MIM_c37750</name>
</gene>
<dbReference type="PATRIC" id="fig|1247726.3.peg.4168"/>
<sequence>MDKCETINQPASYDIHQYVMPVFEVADLTDILTREHQDGLYHCKQPEKLDVYLERFQENQDASTILVCFNAAVGERKKHCAPFFSGRGLNRSLKLPLVAIADPLVSSTDLSLAWYAGGDSSRNLQKDLAIFLDQMARSYDAKLLIVGASGGGFAALALATLLKTEAVLVVSNPQTSISQYIYPFARDYVLQAFPQYSERISKSKQQTGQQKAQVLYDILDECNIVHDVTKVELPSNVNILYLQNMTDSHVKTHAAPFIKNRLWTTEGQNSIVSGNVSIYFGNWGKGHVGPSASIFGHLLRFLAEGKPVKEILNALELGLNGLNRNTSALTFLNRSDFRLVSSVKIVAGVLRANCYLKKNGHLYNDRKLNYAFYLMDGGERVASRFYAKSNSCTFSLPAKYKNLYIRSFARDDFNQIIAADSNRLVYPA</sequence>
<dbReference type="OrthoDB" id="8421922at2"/>
<evidence type="ECO:0000313" key="3">
    <source>
        <dbReference type="Proteomes" id="UP000019095"/>
    </source>
</evidence>
<dbReference type="InterPro" id="IPR029058">
    <property type="entry name" value="AB_hydrolase_fold"/>
</dbReference>
<dbReference type="Gene3D" id="3.40.50.1820">
    <property type="entry name" value="alpha/beta hydrolase"/>
    <property type="match status" value="1"/>
</dbReference>
<protein>
    <submittedName>
        <fullName evidence="2">Uncharacterized protein</fullName>
    </submittedName>
</protein>
<dbReference type="KEGG" id="amim:MIM_c37750"/>
<reference evidence="2 3" key="1">
    <citation type="journal article" date="2014" name="Microbiology">
        <title>Unravelling the complete genome sequence of Advenella mimigardefordensis strain DPN7T and novel insights in the catabolism of the xenobiotic polythioester precursor 3,3'-dithiodipropionate.</title>
        <authorList>
            <person name="Wubbeler J.H."/>
            <person name="Hiessl S."/>
            <person name="Schuldes J."/>
            <person name="Thurmer A."/>
            <person name="Daniel R."/>
            <person name="Steinbuchel A."/>
        </authorList>
    </citation>
    <scope>NUCLEOTIDE SEQUENCE [LARGE SCALE GENOMIC DNA]</scope>
    <source>
        <strain evidence="3">DSM 17166 / LMG 22922 / DPN7</strain>
    </source>
</reference>
<name>W0PIQ4_ADVMD</name>
<dbReference type="Proteomes" id="UP000019095">
    <property type="component" value="Chromosome"/>
</dbReference>
<dbReference type="eggNOG" id="COG1073">
    <property type="taxonomic scope" value="Bacteria"/>
</dbReference>
<keyword evidence="1" id="KW-0812">Transmembrane</keyword>
<evidence type="ECO:0000256" key="1">
    <source>
        <dbReference type="SAM" id="Phobius"/>
    </source>
</evidence>
<organism evidence="2 3">
    <name type="scientific">Advenella mimigardefordensis (strain DSM 17166 / LMG 22922 / DPN7)</name>
    <dbReference type="NCBI Taxonomy" id="1247726"/>
    <lineage>
        <taxon>Bacteria</taxon>
        <taxon>Pseudomonadati</taxon>
        <taxon>Pseudomonadota</taxon>
        <taxon>Betaproteobacteria</taxon>
        <taxon>Burkholderiales</taxon>
        <taxon>Alcaligenaceae</taxon>
    </lineage>
</organism>
<dbReference type="RefSeq" id="WP_042070622.1">
    <property type="nucleotide sequence ID" value="NZ_CP003915.1"/>
</dbReference>
<dbReference type="EMBL" id="CP003915">
    <property type="protein sequence ID" value="AHG65832.1"/>
    <property type="molecule type" value="Genomic_DNA"/>
</dbReference>
<evidence type="ECO:0000313" key="2">
    <source>
        <dbReference type="EMBL" id="AHG65832.1"/>
    </source>
</evidence>
<dbReference type="AlphaFoldDB" id="W0PIQ4"/>
<dbReference type="HOGENOM" id="CLU_634064_0_0_4"/>
<keyword evidence="1" id="KW-0472">Membrane</keyword>